<evidence type="ECO:0000313" key="3">
    <source>
        <dbReference type="Proteomes" id="UP001066276"/>
    </source>
</evidence>
<name>A0AAV7SCA9_PLEWA</name>
<gene>
    <name evidence="2" type="ORF">NDU88_002219</name>
</gene>
<dbReference type="AlphaFoldDB" id="A0AAV7SCA9"/>
<feature type="region of interest" description="Disordered" evidence="1">
    <location>
        <begin position="1"/>
        <end position="126"/>
    </location>
</feature>
<dbReference type="Proteomes" id="UP001066276">
    <property type="component" value="Chromosome 4_2"/>
</dbReference>
<organism evidence="2 3">
    <name type="scientific">Pleurodeles waltl</name>
    <name type="common">Iberian ribbed newt</name>
    <dbReference type="NCBI Taxonomy" id="8319"/>
    <lineage>
        <taxon>Eukaryota</taxon>
        <taxon>Metazoa</taxon>
        <taxon>Chordata</taxon>
        <taxon>Craniata</taxon>
        <taxon>Vertebrata</taxon>
        <taxon>Euteleostomi</taxon>
        <taxon>Amphibia</taxon>
        <taxon>Batrachia</taxon>
        <taxon>Caudata</taxon>
        <taxon>Salamandroidea</taxon>
        <taxon>Salamandridae</taxon>
        <taxon>Pleurodelinae</taxon>
        <taxon>Pleurodeles</taxon>
    </lineage>
</organism>
<sequence length="126" mass="14193">MPYEWEAVDGPNAEDDAASLLPLNPSPRGETKSFSPRSCDDLLGAVGGEKDARKKERLLGYRERTESGQRAEPRRTRERKNAARTGTEARKEPLGGAWREKGKEMRSQTEGDYHRLHPATFPEKRG</sequence>
<comment type="caution">
    <text evidence="2">The sequence shown here is derived from an EMBL/GenBank/DDBJ whole genome shotgun (WGS) entry which is preliminary data.</text>
</comment>
<feature type="compositionally biased region" description="Basic and acidic residues" evidence="1">
    <location>
        <begin position="48"/>
        <end position="115"/>
    </location>
</feature>
<protein>
    <submittedName>
        <fullName evidence="2">Uncharacterized protein</fullName>
    </submittedName>
</protein>
<proteinExistence type="predicted"/>
<keyword evidence="3" id="KW-1185">Reference proteome</keyword>
<accession>A0AAV7SCA9</accession>
<evidence type="ECO:0000256" key="1">
    <source>
        <dbReference type="SAM" id="MobiDB-lite"/>
    </source>
</evidence>
<evidence type="ECO:0000313" key="2">
    <source>
        <dbReference type="EMBL" id="KAJ1161738.1"/>
    </source>
</evidence>
<reference evidence="2" key="1">
    <citation type="journal article" date="2022" name="bioRxiv">
        <title>Sequencing and chromosome-scale assembly of the giantPleurodeles waltlgenome.</title>
        <authorList>
            <person name="Brown T."/>
            <person name="Elewa A."/>
            <person name="Iarovenko S."/>
            <person name="Subramanian E."/>
            <person name="Araus A.J."/>
            <person name="Petzold A."/>
            <person name="Susuki M."/>
            <person name="Suzuki K.-i.T."/>
            <person name="Hayashi T."/>
            <person name="Toyoda A."/>
            <person name="Oliveira C."/>
            <person name="Osipova E."/>
            <person name="Leigh N.D."/>
            <person name="Simon A."/>
            <person name="Yun M.H."/>
        </authorList>
    </citation>
    <scope>NUCLEOTIDE SEQUENCE</scope>
    <source>
        <strain evidence="2">20211129_DDA</strain>
        <tissue evidence="2">Liver</tissue>
    </source>
</reference>
<dbReference type="EMBL" id="JANPWB010000008">
    <property type="protein sequence ID" value="KAJ1161738.1"/>
    <property type="molecule type" value="Genomic_DNA"/>
</dbReference>